<dbReference type="Pfam" id="PF13185">
    <property type="entry name" value="GAF_2"/>
    <property type="match status" value="1"/>
</dbReference>
<sequence length="709" mass="74962">MTGSNRLDRLGAATGLFGWVALAYIGGAVLSWQTFGAEIGPAFFPAAGVTVSAMLLTRRSRWPVIVAAIFLAEFAVDLRYDFSWAAATGFALANTIEPLVGATLVRRWCKGPPDLRRRDDLARFVVGAVVSGPLVGGVIGGLVIALRDGVWLPHATLHWWAGDGIGVLVVAAPILLWPKQSRVLAARKAEMVLTLLATVGLSIVAFLSELPPALFLLPVLAWAAFRLDVLGAALAGAVVAFITNFMTDGGYGAFAHLHMSPAGRLAVAQASIAVVVLVAMLTAQEAAGRVTAIRQRQAERRERLRLETLARLGQLLSGALTQDQIGDAVQSQVINDAGATAVHFGLVSSDGSTLTWVTMAGYPEAVVARFGRGVALDEPTAASDVVRTGQPVVIRNPQEYRRRYPDNAVWLEASGATSLLAWPLTPGGKAIGALVLVWDTPQPLDTAQLAYASAVATMTGQALVRAQVYADEHARAVVLQAAVLPSSPSAIEGMDVAVSYEPADTVQGLGGDWYDALALREGRTYVAVGDVVGHGLPAVEDMAQLRSAARALALQGLSPARLLAELNTFTRYASQGKFATMSVAIFDPKDRSLSYASAGHPPPLLRSAATGAVTRLTTGHGPVLGPVEAISYAQGYTRLADGDIVVLYTDGLIERRGQDIETGLRWAQQLIADWSDDEPLTQACQRLSQTLAPAPRNDDVCVVAVRFGR</sequence>
<dbReference type="GO" id="GO:0016791">
    <property type="term" value="F:phosphatase activity"/>
    <property type="evidence" value="ECO:0007669"/>
    <property type="project" value="TreeGrafter"/>
</dbReference>
<evidence type="ECO:0000256" key="6">
    <source>
        <dbReference type="ARBA" id="ARBA00023136"/>
    </source>
</evidence>
<proteinExistence type="predicted"/>
<keyword evidence="3 7" id="KW-0812">Transmembrane</keyword>
<dbReference type="RefSeq" id="WP_163802551.1">
    <property type="nucleotide sequence ID" value="NZ_AP022620.1"/>
</dbReference>
<dbReference type="EMBL" id="AP022620">
    <property type="protein sequence ID" value="BBZ74940.1"/>
    <property type="molecule type" value="Genomic_DNA"/>
</dbReference>
<name>A0A6N4VZ92_9MYCO</name>
<feature type="transmembrane region" description="Helical" evidence="7">
    <location>
        <begin position="12"/>
        <end position="33"/>
    </location>
</feature>
<evidence type="ECO:0000313" key="10">
    <source>
        <dbReference type="Proteomes" id="UP000467249"/>
    </source>
</evidence>
<accession>A0A6N4VZ92</accession>
<keyword evidence="4" id="KW-0378">Hydrolase</keyword>
<dbReference type="InterPro" id="IPR007895">
    <property type="entry name" value="MASE1"/>
</dbReference>
<feature type="transmembrane region" description="Helical" evidence="7">
    <location>
        <begin position="262"/>
        <end position="283"/>
    </location>
</feature>
<feature type="transmembrane region" description="Helical" evidence="7">
    <location>
        <begin position="121"/>
        <end position="145"/>
    </location>
</feature>
<comment type="subcellular location">
    <subcellularLocation>
        <location evidence="1">Cell membrane</location>
        <topology evidence="1">Multi-pass membrane protein</topology>
    </subcellularLocation>
</comment>
<reference evidence="9 10" key="1">
    <citation type="journal article" date="2019" name="Emerg. Microbes Infect.">
        <title>Comprehensive subspecies identification of 175 nontuberculous mycobacteria species based on 7547 genomic profiles.</title>
        <authorList>
            <person name="Matsumoto Y."/>
            <person name="Kinjo T."/>
            <person name="Motooka D."/>
            <person name="Nabeya D."/>
            <person name="Jung N."/>
            <person name="Uechi K."/>
            <person name="Horii T."/>
            <person name="Iida T."/>
            <person name="Fujita J."/>
            <person name="Nakamura S."/>
        </authorList>
    </citation>
    <scope>NUCLEOTIDE SEQUENCE [LARGE SCALE GENOMIC DNA]</scope>
    <source>
        <strain evidence="9 10">JCM 30275</strain>
    </source>
</reference>
<dbReference type="Gene3D" id="3.60.40.10">
    <property type="entry name" value="PPM-type phosphatase domain"/>
    <property type="match status" value="1"/>
</dbReference>
<feature type="transmembrane region" description="Helical" evidence="7">
    <location>
        <begin position="189"/>
        <end position="207"/>
    </location>
</feature>
<dbReference type="PROSITE" id="PS51746">
    <property type="entry name" value="PPM_2"/>
    <property type="match status" value="1"/>
</dbReference>
<dbReference type="SUPFAM" id="SSF81606">
    <property type="entry name" value="PP2C-like"/>
    <property type="match status" value="1"/>
</dbReference>
<dbReference type="PANTHER" id="PTHR43156">
    <property type="entry name" value="STAGE II SPORULATION PROTEIN E-RELATED"/>
    <property type="match status" value="1"/>
</dbReference>
<keyword evidence="6 7" id="KW-0472">Membrane</keyword>
<dbReference type="Gene3D" id="3.30.450.40">
    <property type="match status" value="1"/>
</dbReference>
<dbReference type="SUPFAM" id="SSF55781">
    <property type="entry name" value="GAF domain-like"/>
    <property type="match status" value="1"/>
</dbReference>
<dbReference type="Pfam" id="PF05231">
    <property type="entry name" value="MASE1"/>
    <property type="match status" value="1"/>
</dbReference>
<feature type="domain" description="PPM-type phosphatase" evidence="8">
    <location>
        <begin position="495"/>
        <end position="707"/>
    </location>
</feature>
<keyword evidence="2" id="KW-1003">Cell membrane</keyword>
<dbReference type="InterPro" id="IPR001932">
    <property type="entry name" value="PPM-type_phosphatase-like_dom"/>
</dbReference>
<dbReference type="SMART" id="SM00331">
    <property type="entry name" value="PP2C_SIG"/>
    <property type="match status" value="1"/>
</dbReference>
<dbReference type="KEGG" id="many:MANY_02770"/>
<keyword evidence="5 7" id="KW-1133">Transmembrane helix</keyword>
<evidence type="ECO:0000256" key="4">
    <source>
        <dbReference type="ARBA" id="ARBA00022801"/>
    </source>
</evidence>
<evidence type="ECO:0000256" key="5">
    <source>
        <dbReference type="ARBA" id="ARBA00022989"/>
    </source>
</evidence>
<evidence type="ECO:0000256" key="2">
    <source>
        <dbReference type="ARBA" id="ARBA00022475"/>
    </source>
</evidence>
<evidence type="ECO:0000256" key="3">
    <source>
        <dbReference type="ARBA" id="ARBA00022692"/>
    </source>
</evidence>
<dbReference type="Proteomes" id="UP000467249">
    <property type="component" value="Chromosome"/>
</dbReference>
<dbReference type="SMART" id="SM00065">
    <property type="entry name" value="GAF"/>
    <property type="match status" value="1"/>
</dbReference>
<protein>
    <recommendedName>
        <fullName evidence="8">PPM-type phosphatase domain-containing protein</fullName>
    </recommendedName>
</protein>
<evidence type="ECO:0000256" key="7">
    <source>
        <dbReference type="SAM" id="Phobius"/>
    </source>
</evidence>
<dbReference type="AlphaFoldDB" id="A0A6N4VZ92"/>
<dbReference type="InterPro" id="IPR029016">
    <property type="entry name" value="GAF-like_dom_sf"/>
</dbReference>
<feature type="transmembrane region" description="Helical" evidence="7">
    <location>
        <begin position="157"/>
        <end position="177"/>
    </location>
</feature>
<evidence type="ECO:0000313" key="9">
    <source>
        <dbReference type="EMBL" id="BBZ74940.1"/>
    </source>
</evidence>
<evidence type="ECO:0000259" key="8">
    <source>
        <dbReference type="PROSITE" id="PS51746"/>
    </source>
</evidence>
<feature type="transmembrane region" description="Helical" evidence="7">
    <location>
        <begin position="219"/>
        <end position="242"/>
    </location>
</feature>
<dbReference type="GO" id="GO:0005886">
    <property type="term" value="C:plasma membrane"/>
    <property type="evidence" value="ECO:0007669"/>
    <property type="project" value="UniProtKB-SubCell"/>
</dbReference>
<dbReference type="Pfam" id="PF07228">
    <property type="entry name" value="SpoIIE"/>
    <property type="match status" value="1"/>
</dbReference>
<dbReference type="InterPro" id="IPR003018">
    <property type="entry name" value="GAF"/>
</dbReference>
<organism evidence="9 10">
    <name type="scientific">Mycolicibacterium anyangense</name>
    <dbReference type="NCBI Taxonomy" id="1431246"/>
    <lineage>
        <taxon>Bacteria</taxon>
        <taxon>Bacillati</taxon>
        <taxon>Actinomycetota</taxon>
        <taxon>Actinomycetes</taxon>
        <taxon>Mycobacteriales</taxon>
        <taxon>Mycobacteriaceae</taxon>
        <taxon>Mycolicibacterium</taxon>
    </lineage>
</organism>
<dbReference type="PANTHER" id="PTHR43156:SF2">
    <property type="entry name" value="STAGE II SPORULATION PROTEIN E"/>
    <property type="match status" value="1"/>
</dbReference>
<dbReference type="InterPro" id="IPR052016">
    <property type="entry name" value="Bact_Sigma-Reg"/>
</dbReference>
<evidence type="ECO:0000256" key="1">
    <source>
        <dbReference type="ARBA" id="ARBA00004651"/>
    </source>
</evidence>
<gene>
    <name evidence="9" type="ORF">MANY_02770</name>
</gene>
<keyword evidence="10" id="KW-1185">Reference proteome</keyword>
<dbReference type="InterPro" id="IPR036457">
    <property type="entry name" value="PPM-type-like_dom_sf"/>
</dbReference>
<feature type="transmembrane region" description="Helical" evidence="7">
    <location>
        <begin position="86"/>
        <end position="109"/>
    </location>
</feature>